<protein>
    <submittedName>
        <fullName evidence="1">Uncharacterized protein</fullName>
    </submittedName>
</protein>
<gene>
    <name evidence="1" type="ORF">LTS18_009807</name>
</gene>
<evidence type="ECO:0000313" key="2">
    <source>
        <dbReference type="Proteomes" id="UP001186974"/>
    </source>
</evidence>
<evidence type="ECO:0000313" key="1">
    <source>
        <dbReference type="EMBL" id="KAK3077599.1"/>
    </source>
</evidence>
<name>A0ACC3DM59_9PEZI</name>
<dbReference type="EMBL" id="JAWDJW010002687">
    <property type="protein sequence ID" value="KAK3077599.1"/>
    <property type="molecule type" value="Genomic_DNA"/>
</dbReference>
<comment type="caution">
    <text evidence="1">The sequence shown here is derived from an EMBL/GenBank/DDBJ whole genome shotgun (WGS) entry which is preliminary data.</text>
</comment>
<sequence length="215" mass="24405">MLLLLLLLLCTWPFIIQQTLANTEKTIFRAPPSIPISDVNPGLDNLCLHTLSPTHRTLRTKLAVSFPTIEQPRGNQSWFLLDGLDPARRYEVRQPTQFWLDAHTITTIFETPNLITPLAHYSEEQQGHCPQSAGSRRQDQTVLFLQIQAAADFFTLNKTLMSDPPLVDVDIILDRYILNVFPRSLLPTAGYITIIAVASYFLATYVYTCMTQEDL</sequence>
<dbReference type="Proteomes" id="UP001186974">
    <property type="component" value="Unassembled WGS sequence"/>
</dbReference>
<reference evidence="1" key="1">
    <citation type="submission" date="2024-09" db="EMBL/GenBank/DDBJ databases">
        <title>Black Yeasts Isolated from many extreme environments.</title>
        <authorList>
            <person name="Coleine C."/>
            <person name="Stajich J.E."/>
            <person name="Selbmann L."/>
        </authorList>
    </citation>
    <scope>NUCLEOTIDE SEQUENCE</scope>
    <source>
        <strain evidence="1">CCFEE 5737</strain>
    </source>
</reference>
<accession>A0ACC3DM59</accession>
<feature type="non-terminal residue" evidence="1">
    <location>
        <position position="215"/>
    </location>
</feature>
<keyword evidence="2" id="KW-1185">Reference proteome</keyword>
<organism evidence="1 2">
    <name type="scientific">Coniosporium uncinatum</name>
    <dbReference type="NCBI Taxonomy" id="93489"/>
    <lineage>
        <taxon>Eukaryota</taxon>
        <taxon>Fungi</taxon>
        <taxon>Dikarya</taxon>
        <taxon>Ascomycota</taxon>
        <taxon>Pezizomycotina</taxon>
        <taxon>Dothideomycetes</taxon>
        <taxon>Dothideomycetes incertae sedis</taxon>
        <taxon>Coniosporium</taxon>
    </lineage>
</organism>
<proteinExistence type="predicted"/>